<evidence type="ECO:0000313" key="4">
    <source>
        <dbReference type="Proteomes" id="UP000270626"/>
    </source>
</evidence>
<accession>A0A495VMP7</accession>
<name>A0A495VMP7_9RHOO</name>
<keyword evidence="2" id="KW-1133">Transmembrane helix</keyword>
<gene>
    <name evidence="3" type="ORF">DFR40_3258</name>
</gene>
<feature type="region of interest" description="Disordered" evidence="1">
    <location>
        <begin position="192"/>
        <end position="213"/>
    </location>
</feature>
<feature type="transmembrane region" description="Helical" evidence="2">
    <location>
        <begin position="60"/>
        <end position="78"/>
    </location>
</feature>
<proteinExistence type="predicted"/>
<evidence type="ECO:0000256" key="1">
    <source>
        <dbReference type="SAM" id="MobiDB-lite"/>
    </source>
</evidence>
<dbReference type="EMBL" id="RBXP01000020">
    <property type="protein sequence ID" value="RKT49595.1"/>
    <property type="molecule type" value="Genomic_DNA"/>
</dbReference>
<keyword evidence="4" id="KW-1185">Reference proteome</keyword>
<evidence type="ECO:0000313" key="3">
    <source>
        <dbReference type="EMBL" id="RKT49595.1"/>
    </source>
</evidence>
<protein>
    <submittedName>
        <fullName evidence="3">Uncharacterized protein (DUF58 family)</fullName>
    </submittedName>
</protein>
<dbReference type="AlphaFoldDB" id="A0A495VMP7"/>
<dbReference type="OrthoDB" id="5298497at2"/>
<feature type="transmembrane region" description="Helical" evidence="2">
    <location>
        <begin position="36"/>
        <end position="54"/>
    </location>
</feature>
<sequence>MRRFDALHRWLFRWRSDGTAAIVLDRRRIYILPSRSGLLFAAALVVMLLGAINYNLALGHALVFLLAGIGMVGMVHGFRNLHGLRLTPGRCAPVFAGETAEFELLVDNPRPLARRMLVFAADPGHPATLTVDGRQQAKIAIPVPSRRRGWLVLPRVRLSTRYPLGLFTAWSYLQPEMRCLVYARPLATPLPEASASAAPGSGAGNGGQEDFAGFRRRQPADPLRHVAWKASARDGGQRPLLVKQFAGGSETELALAWQAADPAQDDETRIAILTGWVLEAARRQLHYSLALPGVTIPAASGEAHCRRCLEALALLP</sequence>
<comment type="caution">
    <text evidence="3">The sequence shown here is derived from an EMBL/GenBank/DDBJ whole genome shotgun (WGS) entry which is preliminary data.</text>
</comment>
<reference evidence="3 4" key="1">
    <citation type="submission" date="2018-10" db="EMBL/GenBank/DDBJ databases">
        <title>Genomic Encyclopedia of Type Strains, Phase IV (KMG-IV): sequencing the most valuable type-strain genomes for metagenomic binning, comparative biology and taxonomic classification.</title>
        <authorList>
            <person name="Goeker M."/>
        </authorList>
    </citation>
    <scope>NUCLEOTIDE SEQUENCE [LARGE SCALE GENOMIC DNA]</scope>
    <source>
        <strain evidence="3 4">DSM 23841</strain>
    </source>
</reference>
<dbReference type="PANTHER" id="PTHR34351">
    <property type="entry name" value="SLR1927 PROTEIN-RELATED"/>
    <property type="match status" value="1"/>
</dbReference>
<keyword evidence="2" id="KW-0812">Transmembrane</keyword>
<organism evidence="3 4">
    <name type="scientific">Azonexus fungiphilus</name>
    <dbReference type="NCBI Taxonomy" id="146940"/>
    <lineage>
        <taxon>Bacteria</taxon>
        <taxon>Pseudomonadati</taxon>
        <taxon>Pseudomonadota</taxon>
        <taxon>Betaproteobacteria</taxon>
        <taxon>Rhodocyclales</taxon>
        <taxon>Azonexaceae</taxon>
        <taxon>Azonexus</taxon>
    </lineage>
</organism>
<keyword evidence="2" id="KW-0472">Membrane</keyword>
<dbReference type="PANTHER" id="PTHR34351:SF1">
    <property type="entry name" value="SLR1927 PROTEIN"/>
    <property type="match status" value="1"/>
</dbReference>
<dbReference type="RefSeq" id="WP_121459522.1">
    <property type="nucleotide sequence ID" value="NZ_RBXP01000020.1"/>
</dbReference>
<dbReference type="Proteomes" id="UP000270626">
    <property type="component" value="Unassembled WGS sequence"/>
</dbReference>
<evidence type="ECO:0000256" key="2">
    <source>
        <dbReference type="SAM" id="Phobius"/>
    </source>
</evidence>